<dbReference type="InterPro" id="IPR010982">
    <property type="entry name" value="Lambda_DNA-bd_dom_sf"/>
</dbReference>
<dbReference type="InterPro" id="IPR001387">
    <property type="entry name" value="Cro/C1-type_HTH"/>
</dbReference>
<dbReference type="OrthoDB" id="1357763at2"/>
<evidence type="ECO:0000313" key="8">
    <source>
        <dbReference type="EMBL" id="SDW32145.1"/>
    </source>
</evidence>
<dbReference type="CDD" id="cd00093">
    <property type="entry name" value="HTH_XRE"/>
    <property type="match status" value="1"/>
</dbReference>
<dbReference type="EMBL" id="FNMY01000001">
    <property type="protein sequence ID" value="SDW32145.1"/>
    <property type="molecule type" value="Genomic_DNA"/>
</dbReference>
<feature type="transmembrane region" description="Helical" evidence="6">
    <location>
        <begin position="79"/>
        <end position="106"/>
    </location>
</feature>
<feature type="compositionally biased region" description="Basic and acidic residues" evidence="5">
    <location>
        <begin position="430"/>
        <end position="442"/>
    </location>
</feature>
<evidence type="ECO:0000259" key="7">
    <source>
        <dbReference type="PROSITE" id="PS50943"/>
    </source>
</evidence>
<organism evidence="8 9">
    <name type="scientific">Flagellimonas zhangzhouensis</name>
    <dbReference type="NCBI Taxonomy" id="1073328"/>
    <lineage>
        <taxon>Bacteria</taxon>
        <taxon>Pseudomonadati</taxon>
        <taxon>Bacteroidota</taxon>
        <taxon>Flavobacteriia</taxon>
        <taxon>Flavobacteriales</taxon>
        <taxon>Flavobacteriaceae</taxon>
        <taxon>Flagellimonas</taxon>
    </lineage>
</organism>
<feature type="transmembrane region" description="Helical" evidence="6">
    <location>
        <begin position="146"/>
        <end position="170"/>
    </location>
</feature>
<keyword evidence="3 6" id="KW-1133">Transmembrane helix</keyword>
<proteinExistence type="predicted"/>
<evidence type="ECO:0000256" key="4">
    <source>
        <dbReference type="ARBA" id="ARBA00023136"/>
    </source>
</evidence>
<dbReference type="PANTHER" id="PTHR43283:SF18">
    <property type="match status" value="1"/>
</dbReference>
<gene>
    <name evidence="8" type="ORF">SAMN04487892_1142</name>
</gene>
<dbReference type="AlphaFoldDB" id="A0A1H2SL19"/>
<dbReference type="STRING" id="1073328.SAMN05216294_2499"/>
<dbReference type="PANTHER" id="PTHR43283">
    <property type="entry name" value="BETA-LACTAMASE-RELATED"/>
    <property type="match status" value="1"/>
</dbReference>
<dbReference type="RefSeq" id="WP_090296572.1">
    <property type="nucleotide sequence ID" value="NZ_FNKI01000002.1"/>
</dbReference>
<dbReference type="Gene3D" id="3.40.710.10">
    <property type="entry name" value="DD-peptidase/beta-lactamase superfamily"/>
    <property type="match status" value="1"/>
</dbReference>
<dbReference type="InterPro" id="IPR019109">
    <property type="entry name" value="MamF_MmsF"/>
</dbReference>
<evidence type="ECO:0000256" key="6">
    <source>
        <dbReference type="SAM" id="Phobius"/>
    </source>
</evidence>
<dbReference type="SUPFAM" id="SSF47413">
    <property type="entry name" value="lambda repressor-like DNA-binding domains"/>
    <property type="match status" value="1"/>
</dbReference>
<evidence type="ECO:0000256" key="1">
    <source>
        <dbReference type="ARBA" id="ARBA00004141"/>
    </source>
</evidence>
<dbReference type="InterPro" id="IPR050789">
    <property type="entry name" value="Diverse_Enzym_Activities"/>
</dbReference>
<evidence type="ECO:0000256" key="5">
    <source>
        <dbReference type="SAM" id="MobiDB-lite"/>
    </source>
</evidence>
<evidence type="ECO:0000313" key="9">
    <source>
        <dbReference type="Proteomes" id="UP000199592"/>
    </source>
</evidence>
<keyword evidence="9" id="KW-1185">Reference proteome</keyword>
<feature type="transmembrane region" description="Helical" evidence="6">
    <location>
        <begin position="118"/>
        <end position="140"/>
    </location>
</feature>
<reference evidence="9" key="1">
    <citation type="submission" date="2016-10" db="EMBL/GenBank/DDBJ databases">
        <authorList>
            <person name="Varghese N."/>
            <person name="Submissions S."/>
        </authorList>
    </citation>
    <scope>NUCLEOTIDE SEQUENCE [LARGE SCALE GENOMIC DNA]</scope>
    <source>
        <strain evidence="9">DSM 25030</strain>
    </source>
</reference>
<dbReference type="SMART" id="SM00530">
    <property type="entry name" value="HTH_XRE"/>
    <property type="match status" value="1"/>
</dbReference>
<evidence type="ECO:0000256" key="3">
    <source>
        <dbReference type="ARBA" id="ARBA00022989"/>
    </source>
</evidence>
<dbReference type="Pfam" id="PF09685">
    <property type="entry name" value="MamF_MmsF"/>
    <property type="match status" value="1"/>
</dbReference>
<dbReference type="GO" id="GO:0003677">
    <property type="term" value="F:DNA binding"/>
    <property type="evidence" value="ECO:0007669"/>
    <property type="project" value="InterPro"/>
</dbReference>
<dbReference type="PROSITE" id="PS50943">
    <property type="entry name" value="HTH_CROC1"/>
    <property type="match status" value="1"/>
</dbReference>
<feature type="region of interest" description="Disordered" evidence="5">
    <location>
        <begin position="430"/>
        <end position="450"/>
    </location>
</feature>
<accession>A0A1H2SL19</accession>
<dbReference type="InterPro" id="IPR001466">
    <property type="entry name" value="Beta-lactam-related"/>
</dbReference>
<protein>
    <submittedName>
        <fullName evidence="8">CubicO group peptidase, beta-lactamase class C family</fullName>
    </submittedName>
</protein>
<dbReference type="Pfam" id="PF01381">
    <property type="entry name" value="HTH_3"/>
    <property type="match status" value="1"/>
</dbReference>
<sequence length="584" mass="67454">MNNASIGERLKYQRKIKGYSQEELAHRTNVTVRTIQRIEKEEVSPHLNTIKLLAVALEIEVDDLVVLTNPKDETLKKKWLLLMHATPLVGLFLPLLNVLIPLFLWIHKREDNPIYNEHGIKVINFQITALILAVLSFVSLLTIEKWGFFIFISVVPICVGIIIFNIIYVVQKNKCYYPFSIPFIRLNKNQLPTLLLLFGIIFFCSCSGPKLETLERLDGSLITKDSVTRKMNQLMEDAQIHGMAITVFNNNQPIYQKQFGYKDYLNRIPLTDSTNMYGASFSKAVFGILVMKMVEKGVIDLDTRLESYLPKKMYEYEPKTSWHDDFSTLKEDSLYHKITARMCLDHTTGFKNYRWFEEDYKLRVHSEPGTKFGYSGEGFIYLQVVLEKLTGKGLEELAQENIFKPLGMNNTAYEWKSKFENDYALGHDENGKSLKKDKDNEPRGGGTLETTTEDYTKFLTAVLSQKLISEESYNEIFSPHIKISTVKQFGEEANIFTDKYDDINFGYGLGWGYFETPYGKAVFKEGHGSGFVHHSVLFPETGKGVMIMTNFEKGNSIFKEILEVVMKDVYTPWEWENYIPYDKR</sequence>
<dbReference type="SUPFAM" id="SSF56601">
    <property type="entry name" value="beta-lactamase/transpeptidase-like"/>
    <property type="match status" value="1"/>
</dbReference>
<feature type="domain" description="HTH cro/C1-type" evidence="7">
    <location>
        <begin position="10"/>
        <end position="64"/>
    </location>
</feature>
<keyword evidence="2 6" id="KW-0812">Transmembrane</keyword>
<comment type="subcellular location">
    <subcellularLocation>
        <location evidence="1">Membrane</location>
        <topology evidence="1">Multi-pass membrane protein</topology>
    </subcellularLocation>
</comment>
<name>A0A1H2SL19_9FLAO</name>
<dbReference type="Gene3D" id="1.10.260.40">
    <property type="entry name" value="lambda repressor-like DNA-binding domains"/>
    <property type="match status" value="1"/>
</dbReference>
<dbReference type="Proteomes" id="UP000199592">
    <property type="component" value="Unassembled WGS sequence"/>
</dbReference>
<dbReference type="InterPro" id="IPR012338">
    <property type="entry name" value="Beta-lactam/transpept-like"/>
</dbReference>
<dbReference type="Pfam" id="PF00144">
    <property type="entry name" value="Beta-lactamase"/>
    <property type="match status" value="1"/>
</dbReference>
<evidence type="ECO:0000256" key="2">
    <source>
        <dbReference type="ARBA" id="ARBA00022692"/>
    </source>
</evidence>
<keyword evidence="4 6" id="KW-0472">Membrane</keyword>